<organism evidence="2 3">
    <name type="scientific">Lujinxingia vulgaris</name>
    <dbReference type="NCBI Taxonomy" id="2600176"/>
    <lineage>
        <taxon>Bacteria</taxon>
        <taxon>Deltaproteobacteria</taxon>
        <taxon>Bradymonadales</taxon>
        <taxon>Lujinxingiaceae</taxon>
        <taxon>Lujinxingia</taxon>
    </lineage>
</organism>
<reference evidence="2 3" key="1">
    <citation type="submission" date="2019-08" db="EMBL/GenBank/DDBJ databases">
        <title>Bradymonadales sp. TMQ4.</title>
        <authorList>
            <person name="Liang Q."/>
        </authorList>
    </citation>
    <scope>NUCLEOTIDE SEQUENCE [LARGE SCALE GENOMIC DNA]</scope>
    <source>
        <strain evidence="2 3">TMQ4</strain>
    </source>
</reference>
<evidence type="ECO:0000259" key="1">
    <source>
        <dbReference type="SMART" id="SM00989"/>
    </source>
</evidence>
<proteinExistence type="predicted"/>
<dbReference type="SMART" id="SM00989">
    <property type="entry name" value="V4R"/>
    <property type="match status" value="2"/>
</dbReference>
<protein>
    <recommendedName>
        <fullName evidence="1">4-vinyl reductase 4VR domain-containing protein</fullName>
    </recommendedName>
</protein>
<dbReference type="SUPFAM" id="SSF111126">
    <property type="entry name" value="Ligand-binding domain in the NO signalling and Golgi transport"/>
    <property type="match status" value="1"/>
</dbReference>
<comment type="caution">
    <text evidence="2">The sequence shown here is derived from an EMBL/GenBank/DDBJ whole genome shotgun (WGS) entry which is preliminary data.</text>
</comment>
<accession>A0A5C6XAT7</accession>
<dbReference type="Proteomes" id="UP000321412">
    <property type="component" value="Unassembled WGS sequence"/>
</dbReference>
<dbReference type="InterPro" id="IPR024096">
    <property type="entry name" value="NO_sig/Golgi_transp_ligand-bd"/>
</dbReference>
<dbReference type="Gene3D" id="3.30.1380.20">
    <property type="entry name" value="Trafficking protein particle complex subunit 3"/>
    <property type="match status" value="2"/>
</dbReference>
<evidence type="ECO:0000313" key="3">
    <source>
        <dbReference type="Proteomes" id="UP000321412"/>
    </source>
</evidence>
<dbReference type="OrthoDB" id="5486168at2"/>
<dbReference type="InterPro" id="IPR004096">
    <property type="entry name" value="V4R"/>
</dbReference>
<sequence>MSPLHDLERWSPEYDLRFVAETPVCGHCHHYNLFIDKTVNDALGLAGGAKLRTEAAREFFWALLNRAVLELNIADPAARLQLAEDLFRTWGHGRLELSGLNAQGGVALGRTLHSSYSWREKFGDQPRYSPADALAAGFAAAAMAVAFDLPPHEVEATETLCLAMGHQSCEFRLRRVEGTQPLEPPVTRQATLDVLPKSFGGRSEDEVQRLTEGLRDFLSGVKGDERGLIEAFGVFVTFSPVNIYNRLSYEMLETLRQRHESFARVSAGLLREAGRMCGFNTFGGIIGSPEWEALTGTSERDALTVALHSCTIARGLGFGRWSVADFEPGRLLILQAPSTYEGPYYKLRHGEGSTPSCYLFEGACEAIAQLGHAVDWSSTPAFTPEFYDQMSNDPDNQWQAEQTHCVSCGDDHCEVIVTRQIR</sequence>
<feature type="domain" description="4-vinyl reductase 4VR" evidence="1">
    <location>
        <begin position="335"/>
        <end position="419"/>
    </location>
</feature>
<dbReference type="EMBL" id="VOSM01000013">
    <property type="protein sequence ID" value="TXD34407.1"/>
    <property type="molecule type" value="Genomic_DNA"/>
</dbReference>
<gene>
    <name evidence="2" type="ORF">FRC98_18515</name>
</gene>
<name>A0A5C6XAT7_9DELT</name>
<keyword evidence="3" id="KW-1185">Reference proteome</keyword>
<evidence type="ECO:0000313" key="2">
    <source>
        <dbReference type="EMBL" id="TXD34407.1"/>
    </source>
</evidence>
<feature type="domain" description="4-vinyl reductase 4VR" evidence="1">
    <location>
        <begin position="110"/>
        <end position="175"/>
    </location>
</feature>
<dbReference type="RefSeq" id="WP_146982916.1">
    <property type="nucleotide sequence ID" value="NZ_VOSM01000013.1"/>
</dbReference>
<dbReference type="AlphaFoldDB" id="A0A5C6XAT7"/>